<evidence type="ECO:0000256" key="7">
    <source>
        <dbReference type="ARBA" id="ARBA00041803"/>
    </source>
</evidence>
<dbReference type="Proteomes" id="UP001157167">
    <property type="component" value="Unassembled WGS sequence"/>
</dbReference>
<dbReference type="RefSeq" id="WP_284189725.1">
    <property type="nucleotide sequence ID" value="NZ_BSPX01000105.1"/>
</dbReference>
<sequence>MLPILFQDDHVVVIHKPAGLLVHRSELDRHETRFAVQLLRDQLGRHVHPAHRLDRGTSGVLVFALDRDTARQLGGQFERQEVAKTYLAVVRGHPPEAGRIDHALTRRRDDAEWVGDETSDAAQPAVTDFRTLATCELPFAVDRYPTSRYALVELTPHTGRKHQIRRHLKHLSHPIVGDATFGKGRHNRFFQQHFGCHRMLLACARMQFVHPVSGEPLDVVAPPDGDFAALLDALGWTTALPPGLYPHLPAAHPA</sequence>
<keyword evidence="2" id="KW-0413">Isomerase</keyword>
<evidence type="ECO:0000256" key="8">
    <source>
        <dbReference type="ARBA" id="ARBA00041975"/>
    </source>
</evidence>
<evidence type="ECO:0000313" key="12">
    <source>
        <dbReference type="Proteomes" id="UP001157167"/>
    </source>
</evidence>
<dbReference type="SUPFAM" id="SSF55120">
    <property type="entry name" value="Pseudouridine synthase"/>
    <property type="match status" value="1"/>
</dbReference>
<protein>
    <recommendedName>
        <fullName evidence="6">tRNA pseudouridine synthase C</fullName>
        <ecNumber evidence="5">5.4.99.26</ecNumber>
    </recommendedName>
    <alternativeName>
        <fullName evidence="8">tRNA pseudouridine(65) synthase</fullName>
    </alternativeName>
    <alternativeName>
        <fullName evidence="9">tRNA pseudouridylate synthase C</fullName>
    </alternativeName>
    <alternativeName>
        <fullName evidence="7">tRNA-uridine isomerase C</fullName>
    </alternativeName>
</protein>
<evidence type="ECO:0000256" key="3">
    <source>
        <dbReference type="ARBA" id="ARBA00036607"/>
    </source>
</evidence>
<dbReference type="EC" id="5.4.99.26" evidence="5"/>
<dbReference type="InterPro" id="IPR020103">
    <property type="entry name" value="PsdUridine_synth_cat_dom_sf"/>
</dbReference>
<dbReference type="PANTHER" id="PTHR21600:SF56">
    <property type="entry name" value="TRNA PSEUDOURIDINE SYNTHASE C"/>
    <property type="match status" value="1"/>
</dbReference>
<name>A0ABQ6FG27_9RHOO</name>
<comment type="function">
    <text evidence="4">Responsible for synthesis of pseudouridine from uracil-65 in transfer RNAs.</text>
</comment>
<accession>A0ABQ6FG27</accession>
<proteinExistence type="predicted"/>
<keyword evidence="1" id="KW-0819">tRNA processing</keyword>
<evidence type="ECO:0000313" key="11">
    <source>
        <dbReference type="EMBL" id="GLT24563.1"/>
    </source>
</evidence>
<comment type="caution">
    <text evidence="11">The sequence shown here is derived from an EMBL/GenBank/DDBJ whole genome shotgun (WGS) entry which is preliminary data.</text>
</comment>
<evidence type="ECO:0000259" key="10">
    <source>
        <dbReference type="Pfam" id="PF00849"/>
    </source>
</evidence>
<evidence type="ECO:0000256" key="1">
    <source>
        <dbReference type="ARBA" id="ARBA00022694"/>
    </source>
</evidence>
<dbReference type="Gene3D" id="3.30.2350.10">
    <property type="entry name" value="Pseudouridine synthase"/>
    <property type="match status" value="1"/>
</dbReference>
<evidence type="ECO:0000256" key="6">
    <source>
        <dbReference type="ARBA" id="ARBA00040675"/>
    </source>
</evidence>
<dbReference type="PANTHER" id="PTHR21600">
    <property type="entry name" value="MITOCHONDRIAL RNA PSEUDOURIDINE SYNTHASE"/>
    <property type="match status" value="1"/>
</dbReference>
<comment type="catalytic activity">
    <reaction evidence="3">
        <text>uridine(65) in tRNA = pseudouridine(65) in tRNA</text>
        <dbReference type="Rhea" id="RHEA:42536"/>
        <dbReference type="Rhea" id="RHEA-COMP:10103"/>
        <dbReference type="Rhea" id="RHEA-COMP:10104"/>
        <dbReference type="ChEBI" id="CHEBI:65314"/>
        <dbReference type="ChEBI" id="CHEBI:65315"/>
        <dbReference type="EC" id="5.4.99.26"/>
    </reaction>
</comment>
<feature type="domain" description="Pseudouridine synthase RsuA/RluA-like" evidence="10">
    <location>
        <begin position="10"/>
        <end position="170"/>
    </location>
</feature>
<reference evidence="12" key="1">
    <citation type="journal article" date="2019" name="Int. J. Syst. Evol. Microbiol.">
        <title>The Global Catalogue of Microorganisms (GCM) 10K type strain sequencing project: providing services to taxonomists for standard genome sequencing and annotation.</title>
        <authorList>
            <consortium name="The Broad Institute Genomics Platform"/>
            <consortium name="The Broad Institute Genome Sequencing Center for Infectious Disease"/>
            <person name="Wu L."/>
            <person name="Ma J."/>
        </authorList>
    </citation>
    <scope>NUCLEOTIDE SEQUENCE [LARGE SCALE GENOMIC DNA]</scope>
    <source>
        <strain evidence="12">NBRC 102407</strain>
    </source>
</reference>
<dbReference type="PROSITE" id="PS01129">
    <property type="entry name" value="PSI_RLU"/>
    <property type="match status" value="1"/>
</dbReference>
<dbReference type="CDD" id="cd02563">
    <property type="entry name" value="PseudoU_synth_TruC"/>
    <property type="match status" value="1"/>
</dbReference>
<gene>
    <name evidence="11" type="primary">truC</name>
    <name evidence="11" type="ORF">GCM10007933_40450</name>
</gene>
<dbReference type="EMBL" id="BSPX01000105">
    <property type="protein sequence ID" value="GLT24563.1"/>
    <property type="molecule type" value="Genomic_DNA"/>
</dbReference>
<evidence type="ECO:0000256" key="4">
    <source>
        <dbReference type="ARBA" id="ARBA00037670"/>
    </source>
</evidence>
<evidence type="ECO:0000256" key="9">
    <source>
        <dbReference type="ARBA" id="ARBA00043049"/>
    </source>
</evidence>
<keyword evidence="12" id="KW-1185">Reference proteome</keyword>
<organism evidence="11 12">
    <name type="scientific">Zoogloea oryzae</name>
    <dbReference type="NCBI Taxonomy" id="310767"/>
    <lineage>
        <taxon>Bacteria</taxon>
        <taxon>Pseudomonadati</taxon>
        <taxon>Pseudomonadota</taxon>
        <taxon>Betaproteobacteria</taxon>
        <taxon>Rhodocyclales</taxon>
        <taxon>Zoogloeaceae</taxon>
        <taxon>Zoogloea</taxon>
    </lineage>
</organism>
<dbReference type="InterPro" id="IPR050188">
    <property type="entry name" value="RluA_PseudoU_synthase"/>
</dbReference>
<evidence type="ECO:0000256" key="5">
    <source>
        <dbReference type="ARBA" id="ARBA00038943"/>
    </source>
</evidence>
<dbReference type="InterPro" id="IPR006224">
    <property type="entry name" value="PsdUridine_synth_RluA-like_CS"/>
</dbReference>
<evidence type="ECO:0000256" key="2">
    <source>
        <dbReference type="ARBA" id="ARBA00023235"/>
    </source>
</evidence>
<dbReference type="Pfam" id="PF00849">
    <property type="entry name" value="PseudoU_synth_2"/>
    <property type="match status" value="1"/>
</dbReference>
<dbReference type="InterPro" id="IPR006145">
    <property type="entry name" value="PsdUridine_synth_RsuA/RluA"/>
</dbReference>